<protein>
    <submittedName>
        <fullName evidence="1">Uncharacterized protein</fullName>
    </submittedName>
</protein>
<feature type="non-terminal residue" evidence="1">
    <location>
        <position position="87"/>
    </location>
</feature>
<accession>A0A9Q3L1V0</accession>
<gene>
    <name evidence="1" type="ORF">O181_130296</name>
</gene>
<dbReference type="EMBL" id="AVOT02139135">
    <property type="protein sequence ID" value="MBW0590581.1"/>
    <property type="molecule type" value="Genomic_DNA"/>
</dbReference>
<dbReference type="AlphaFoldDB" id="A0A9Q3L1V0"/>
<reference evidence="1" key="1">
    <citation type="submission" date="2021-03" db="EMBL/GenBank/DDBJ databases">
        <title>Draft genome sequence of rust myrtle Austropuccinia psidii MF-1, a brazilian biotype.</title>
        <authorList>
            <person name="Quecine M.C."/>
            <person name="Pachon D.M.R."/>
            <person name="Bonatelli M.L."/>
            <person name="Correr F.H."/>
            <person name="Franceschini L.M."/>
            <person name="Leite T.F."/>
            <person name="Margarido G.R.A."/>
            <person name="Almeida C.A."/>
            <person name="Ferrarezi J.A."/>
            <person name="Labate C.A."/>
        </authorList>
    </citation>
    <scope>NUCLEOTIDE SEQUENCE</scope>
    <source>
        <strain evidence="1">MF-1</strain>
    </source>
</reference>
<evidence type="ECO:0000313" key="1">
    <source>
        <dbReference type="EMBL" id="MBW0590581.1"/>
    </source>
</evidence>
<comment type="caution">
    <text evidence="1">The sequence shown here is derived from an EMBL/GenBank/DDBJ whole genome shotgun (WGS) entry which is preliminary data.</text>
</comment>
<dbReference type="Proteomes" id="UP000765509">
    <property type="component" value="Unassembled WGS sequence"/>
</dbReference>
<name>A0A9Q3L1V0_9BASI</name>
<dbReference type="OrthoDB" id="3162621at2759"/>
<evidence type="ECO:0000313" key="2">
    <source>
        <dbReference type="Proteomes" id="UP000765509"/>
    </source>
</evidence>
<proteinExistence type="predicted"/>
<sequence length="87" mass="9544">MFESISLASLNVISPKLCFAPSKNDTNPSGLEQGGNECIASCLSKLKQHATQLSIERGRAEKELLMNPHKNLEELMGTFSPDDCIKH</sequence>
<organism evidence="1 2">
    <name type="scientific">Austropuccinia psidii MF-1</name>
    <dbReference type="NCBI Taxonomy" id="1389203"/>
    <lineage>
        <taxon>Eukaryota</taxon>
        <taxon>Fungi</taxon>
        <taxon>Dikarya</taxon>
        <taxon>Basidiomycota</taxon>
        <taxon>Pucciniomycotina</taxon>
        <taxon>Pucciniomycetes</taxon>
        <taxon>Pucciniales</taxon>
        <taxon>Sphaerophragmiaceae</taxon>
        <taxon>Austropuccinia</taxon>
    </lineage>
</organism>
<keyword evidence="2" id="KW-1185">Reference proteome</keyword>